<reference evidence="1 2" key="1">
    <citation type="submission" date="2023-07" db="EMBL/GenBank/DDBJ databases">
        <title>Sequencing the genomes of 1000 actinobacteria strains.</title>
        <authorList>
            <person name="Klenk H.-P."/>
        </authorList>
    </citation>
    <scope>NUCLEOTIDE SEQUENCE [LARGE SCALE GENOMIC DNA]</scope>
    <source>
        <strain evidence="1 2">DSM 44109</strain>
    </source>
</reference>
<organism evidence="1 2">
    <name type="scientific">Streptosporangium brasiliense</name>
    <dbReference type="NCBI Taxonomy" id="47480"/>
    <lineage>
        <taxon>Bacteria</taxon>
        <taxon>Bacillati</taxon>
        <taxon>Actinomycetota</taxon>
        <taxon>Actinomycetes</taxon>
        <taxon>Streptosporangiales</taxon>
        <taxon>Streptosporangiaceae</taxon>
        <taxon>Streptosporangium</taxon>
    </lineage>
</organism>
<evidence type="ECO:0000313" key="2">
    <source>
        <dbReference type="Proteomes" id="UP001230426"/>
    </source>
</evidence>
<dbReference type="RefSeq" id="WP_306869910.1">
    <property type="nucleotide sequence ID" value="NZ_JAUSRB010000002.1"/>
</dbReference>
<keyword evidence="2" id="KW-1185">Reference proteome</keyword>
<protein>
    <recommendedName>
        <fullName evidence="3">Alpha/beta hydrolase</fullName>
    </recommendedName>
</protein>
<evidence type="ECO:0008006" key="3">
    <source>
        <dbReference type="Google" id="ProtNLM"/>
    </source>
</evidence>
<gene>
    <name evidence="1" type="ORF">J2S55_007100</name>
</gene>
<dbReference type="Proteomes" id="UP001230426">
    <property type="component" value="Unassembled WGS sequence"/>
</dbReference>
<evidence type="ECO:0000313" key="1">
    <source>
        <dbReference type="EMBL" id="MDP9867834.1"/>
    </source>
</evidence>
<proteinExistence type="predicted"/>
<sequence>MNEALATCLADRCTVLTYDRRGLSGSTTDDPGLTLATAISAS</sequence>
<accession>A0ABT9REX7</accession>
<name>A0ABT9REX7_9ACTN</name>
<dbReference type="EMBL" id="JAUSRB010000002">
    <property type="protein sequence ID" value="MDP9867834.1"/>
    <property type="molecule type" value="Genomic_DNA"/>
</dbReference>
<comment type="caution">
    <text evidence="1">The sequence shown here is derived from an EMBL/GenBank/DDBJ whole genome shotgun (WGS) entry which is preliminary data.</text>
</comment>